<dbReference type="InterPro" id="IPR027417">
    <property type="entry name" value="P-loop_NTPase"/>
</dbReference>
<feature type="domain" description="UvrA interaction" evidence="14">
    <location>
        <begin position="165"/>
        <end position="228"/>
    </location>
</feature>
<dbReference type="GO" id="GO:0006281">
    <property type="term" value="P:DNA repair"/>
    <property type="evidence" value="ECO:0007669"/>
    <property type="project" value="UniProtKB-KW"/>
</dbReference>
<organism evidence="15 16">
    <name type="scientific">Alienimonas californiensis</name>
    <dbReference type="NCBI Taxonomy" id="2527989"/>
    <lineage>
        <taxon>Bacteria</taxon>
        <taxon>Pseudomonadati</taxon>
        <taxon>Planctomycetota</taxon>
        <taxon>Planctomycetia</taxon>
        <taxon>Planctomycetales</taxon>
        <taxon>Planctomycetaceae</taxon>
        <taxon>Alienimonas</taxon>
    </lineage>
</organism>
<keyword evidence="16" id="KW-1185">Reference proteome</keyword>
<dbReference type="GO" id="GO:0005524">
    <property type="term" value="F:ATP binding"/>
    <property type="evidence" value="ECO:0007669"/>
    <property type="project" value="UniProtKB-KW"/>
</dbReference>
<dbReference type="Gene3D" id="3.30.190.20">
    <property type="match status" value="1"/>
</dbReference>
<evidence type="ECO:0000256" key="1">
    <source>
        <dbReference type="ARBA" id="ARBA00004496"/>
    </source>
</evidence>
<evidence type="ECO:0000256" key="12">
    <source>
        <dbReference type="ARBA" id="ARBA00039316"/>
    </source>
</evidence>
<keyword evidence="5" id="KW-0227">DNA damage</keyword>
<dbReference type="GO" id="GO:0003677">
    <property type="term" value="F:DNA binding"/>
    <property type="evidence" value="ECO:0007669"/>
    <property type="project" value="UniProtKB-KW"/>
</dbReference>
<dbReference type="GO" id="GO:0005737">
    <property type="term" value="C:cytoplasm"/>
    <property type="evidence" value="ECO:0007669"/>
    <property type="project" value="UniProtKB-SubCell"/>
</dbReference>
<evidence type="ECO:0000256" key="7">
    <source>
        <dbReference type="ARBA" id="ARBA00022840"/>
    </source>
</evidence>
<dbReference type="PANTHER" id="PTHR43152:SF3">
    <property type="entry name" value="UVRABC SYSTEM PROTEIN A"/>
    <property type="match status" value="1"/>
</dbReference>
<keyword evidence="4" id="KW-0547">Nucleotide-binding</keyword>
<evidence type="ECO:0000256" key="2">
    <source>
        <dbReference type="ARBA" id="ARBA00022490"/>
    </source>
</evidence>
<keyword evidence="6" id="KW-0228">DNA excision</keyword>
<comment type="subcellular location">
    <subcellularLocation>
        <location evidence="1">Cytoplasm</location>
    </subcellularLocation>
</comment>
<dbReference type="SUPFAM" id="SSF52540">
    <property type="entry name" value="P-loop containing nucleoside triphosphate hydrolases"/>
    <property type="match status" value="2"/>
</dbReference>
<dbReference type="Pfam" id="PF17760">
    <property type="entry name" value="UvrA_inter"/>
    <property type="match status" value="1"/>
</dbReference>
<dbReference type="AlphaFoldDB" id="A0A517P9M2"/>
<dbReference type="GO" id="GO:0004518">
    <property type="term" value="F:nuclease activity"/>
    <property type="evidence" value="ECO:0007669"/>
    <property type="project" value="UniProtKB-KW"/>
</dbReference>
<evidence type="ECO:0000259" key="14">
    <source>
        <dbReference type="Pfam" id="PF17760"/>
    </source>
</evidence>
<reference evidence="15 16" key="1">
    <citation type="submission" date="2019-02" db="EMBL/GenBank/DDBJ databases">
        <title>Deep-cultivation of Planctomycetes and their phenomic and genomic characterization uncovers novel biology.</title>
        <authorList>
            <person name="Wiegand S."/>
            <person name="Jogler M."/>
            <person name="Boedeker C."/>
            <person name="Pinto D."/>
            <person name="Vollmers J."/>
            <person name="Rivas-Marin E."/>
            <person name="Kohn T."/>
            <person name="Peeters S.H."/>
            <person name="Heuer A."/>
            <person name="Rast P."/>
            <person name="Oberbeckmann S."/>
            <person name="Bunk B."/>
            <person name="Jeske O."/>
            <person name="Meyerdierks A."/>
            <person name="Storesund J.E."/>
            <person name="Kallscheuer N."/>
            <person name="Luecker S."/>
            <person name="Lage O.M."/>
            <person name="Pohl T."/>
            <person name="Merkel B.J."/>
            <person name="Hornburger P."/>
            <person name="Mueller R.-W."/>
            <person name="Bruemmer F."/>
            <person name="Labrenz M."/>
            <person name="Spormann A.M."/>
            <person name="Op den Camp H."/>
            <person name="Overmann J."/>
            <person name="Amann R."/>
            <person name="Jetten M.S.M."/>
            <person name="Mascher T."/>
            <person name="Medema M.H."/>
            <person name="Devos D.P."/>
            <person name="Kaster A.-K."/>
            <person name="Ovreas L."/>
            <person name="Rohde M."/>
            <person name="Galperin M.Y."/>
            <person name="Jogler C."/>
        </authorList>
    </citation>
    <scope>NUCLEOTIDE SEQUENCE [LARGE SCALE GENOMIC DNA]</scope>
    <source>
        <strain evidence="15 16">CA12</strain>
    </source>
</reference>
<dbReference type="KEGG" id="acaf:CA12_21670"/>
<dbReference type="EMBL" id="CP036265">
    <property type="protein sequence ID" value="QDT16069.1"/>
    <property type="molecule type" value="Genomic_DNA"/>
</dbReference>
<evidence type="ECO:0000256" key="5">
    <source>
        <dbReference type="ARBA" id="ARBA00022763"/>
    </source>
</evidence>
<keyword evidence="7" id="KW-0067">ATP-binding</keyword>
<evidence type="ECO:0000256" key="9">
    <source>
        <dbReference type="ARBA" id="ARBA00023125"/>
    </source>
</evidence>
<name>A0A517P9M2_9PLAN</name>
<dbReference type="RefSeq" id="WP_145358945.1">
    <property type="nucleotide sequence ID" value="NZ_CP036265.1"/>
</dbReference>
<sequence>MSAPTAPPIRLRGVRVRALRIDALDLPRGGLTVVAGVSGSGKSTLLRDVLHAEGQRRYVAALSASARRLLERRERPDADEISGVPPAILVDPDQPPGRGETLADRAGLGDVLRTAFAALATPHDPTTGAPLAVTRADLAAADLIAARPNARGQIAFPADAALSADAYRGAGFNRYLADAATGRLEDAETLPSGAEIIVDRVKLSADAADRIGESLAAALRFGGGRATVWLETEEGPRTIDGKRWAPHVVRDRPVLDDGTVLPPATPRLFSPSFDRKDVARRAYRVDGQTWDRWVERSAADLRTELPADGPPAVAALAAALERLANWGLADRPLGEPAAALSRADDRRAALAAAADPGVRGLLVLLDAPLAGLEEADGERFLALCRSLTDGGNTVVAAGSESTLCRAAALLVELGPGAGPEGGRVLFAGPPGEIGTVDGSLLAPYLRADPPPVPSRPAPSTTLPDADRTPFVPRGLTLLVGPDADRRLHALADAATAATADGRFGAFGAVLFGPRAPLTNSPRSTVATFLGFFGEIRDLFASTPEAKLRGFGPGHFSLAGASPGRCPLCEGTGTVTTPMQFLPDLTATCPECGGDRFKPEILAIRVRGLSIAGTLNLTAAEAVPFFRGRPKPRARAAAVRDVGLGHVTIGRAAKTLSDGEGQRLRLAKTLAARTAAATLILLEAPAAGLHPADAERLGGVFERLTENGHAVIASGSHPRLRAAADAEVRVG</sequence>
<keyword evidence="10" id="KW-0234">DNA repair</keyword>
<comment type="similarity">
    <text evidence="11">Belongs to the ABC transporter superfamily. UvrA family.</text>
</comment>
<keyword evidence="8" id="KW-0267">Excision nuclease</keyword>
<evidence type="ECO:0000256" key="4">
    <source>
        <dbReference type="ARBA" id="ARBA00022741"/>
    </source>
</evidence>
<evidence type="ECO:0000256" key="10">
    <source>
        <dbReference type="ARBA" id="ARBA00023204"/>
    </source>
</evidence>
<evidence type="ECO:0000313" key="15">
    <source>
        <dbReference type="EMBL" id="QDT16069.1"/>
    </source>
</evidence>
<gene>
    <name evidence="15" type="primary">uvrA_1</name>
    <name evidence="15" type="ORF">CA12_21670</name>
</gene>
<dbReference type="Gene3D" id="1.20.1580.10">
    <property type="entry name" value="ABC transporter ATPase like domain"/>
    <property type="match status" value="1"/>
</dbReference>
<evidence type="ECO:0000256" key="6">
    <source>
        <dbReference type="ARBA" id="ARBA00022769"/>
    </source>
</evidence>
<dbReference type="Gene3D" id="3.40.50.300">
    <property type="entry name" value="P-loop containing nucleotide triphosphate hydrolases"/>
    <property type="match status" value="2"/>
</dbReference>
<evidence type="ECO:0000256" key="11">
    <source>
        <dbReference type="ARBA" id="ARBA00038000"/>
    </source>
</evidence>
<accession>A0A517P9M2</accession>
<dbReference type="PANTHER" id="PTHR43152">
    <property type="entry name" value="UVRABC SYSTEM PROTEIN A"/>
    <property type="match status" value="1"/>
</dbReference>
<proteinExistence type="inferred from homology"/>
<keyword evidence="2" id="KW-0963">Cytoplasm</keyword>
<evidence type="ECO:0000256" key="3">
    <source>
        <dbReference type="ARBA" id="ARBA00022737"/>
    </source>
</evidence>
<evidence type="ECO:0000256" key="13">
    <source>
        <dbReference type="ARBA" id="ARBA00042156"/>
    </source>
</evidence>
<evidence type="ECO:0000313" key="16">
    <source>
        <dbReference type="Proteomes" id="UP000318741"/>
    </source>
</evidence>
<keyword evidence="9" id="KW-0238">DNA-binding</keyword>
<keyword evidence="3" id="KW-0677">Repeat</keyword>
<dbReference type="OrthoDB" id="9809851at2"/>
<dbReference type="Proteomes" id="UP000318741">
    <property type="component" value="Chromosome"/>
</dbReference>
<evidence type="ECO:0000256" key="8">
    <source>
        <dbReference type="ARBA" id="ARBA00022881"/>
    </source>
</evidence>
<dbReference type="InterPro" id="IPR041102">
    <property type="entry name" value="UvrA_inter"/>
</dbReference>
<protein>
    <recommendedName>
        <fullName evidence="12">UvrABC system protein A</fullName>
    </recommendedName>
    <alternativeName>
        <fullName evidence="13">Excinuclease ABC subunit A</fullName>
    </alternativeName>
</protein>